<dbReference type="SMART" id="SM01381">
    <property type="entry name" value="7TM_GPCR_Srsx"/>
    <property type="match status" value="1"/>
</dbReference>
<dbReference type="InterPro" id="IPR017452">
    <property type="entry name" value="GPCR_Rhodpsn_7TM"/>
</dbReference>
<keyword evidence="3 6" id="KW-1133">Transmembrane helix</keyword>
<evidence type="ECO:0000256" key="6">
    <source>
        <dbReference type="SAM" id="Phobius"/>
    </source>
</evidence>
<organism evidence="8 9">
    <name type="scientific">Pocillopora meandrina</name>
    <dbReference type="NCBI Taxonomy" id="46732"/>
    <lineage>
        <taxon>Eukaryota</taxon>
        <taxon>Metazoa</taxon>
        <taxon>Cnidaria</taxon>
        <taxon>Anthozoa</taxon>
        <taxon>Hexacorallia</taxon>
        <taxon>Scleractinia</taxon>
        <taxon>Astrocoeniina</taxon>
        <taxon>Pocilloporidae</taxon>
        <taxon>Pocillopora</taxon>
    </lineage>
</organism>
<feature type="domain" description="G-protein coupled receptors family 1 profile" evidence="7">
    <location>
        <begin position="404"/>
        <end position="657"/>
    </location>
</feature>
<evidence type="ECO:0000256" key="2">
    <source>
        <dbReference type="ARBA" id="ARBA00022692"/>
    </source>
</evidence>
<evidence type="ECO:0000256" key="5">
    <source>
        <dbReference type="RuleBase" id="RU000688"/>
    </source>
</evidence>
<feature type="transmembrane region" description="Helical" evidence="6">
    <location>
        <begin position="388"/>
        <end position="413"/>
    </location>
</feature>
<sequence>MELPFRNSGLTAFQSTSLLLIDIIAVGGNAFICMATARNPSLRTSTNLWVTALAVADLIRSCVAAPLTVATLICGRWNYGSGGCIIQGFFTYYLTLVSLLTMAFMAVNRYCRVVKPSLYLKIFTRKRCVTALIFLWTLMALTVSFPVLVGWAEFAFHGGYAACVLHFHKPSLTVIFLTLDAGLILIPCTLTIAGCYFKVSRAVREHNDQVVSSLQGTLKSNSQLINRAGVEEIRVTKTLFLLVSTFTLCWIPAYVIGFLSRGNLVYISPQGALAVTFLVGLNSACNPFIYGYMNRSFRVELWKLIPCKRNENQIDSYLSFYALKPSKNVLIYNAMWIKTLIIYYLQGKPLRLLDLASLFTDVASVAFNSSNLCKYEMAAHSMSDGIDLLLLCLFTILIPVCLVFNALVFAVIYRSKSLRIPMNNLIFNLAITDFVIGLFIFPRHVLFSVIALRHPVDTTGNYFCKFITGSGTLWTSSTASGFLLIAIAVERYTSIMVRSRRAPITTSRINAVVAFCWLSAFAANLPTLIVFAYDETIDFCVENWPNWVSPKAYVMCIFFLGISSVLVMFPLYFRIIYTLWCRQRRATEISQAARLRARKNITKLLVLVTFIHTICRLPNYMTYLLTYYAPSVNYGSNTYNFTVLLILLNSAVHPFLLCWNMQGFRRPLFVLFCCCQANRIFTEPELEPSHVSTPPVRGSAFLLRTPEQARPRTT</sequence>
<keyword evidence="9" id="KW-1185">Reference proteome</keyword>
<feature type="transmembrane region" description="Helical" evidence="6">
    <location>
        <begin position="639"/>
        <end position="659"/>
    </location>
</feature>
<keyword evidence="2 5" id="KW-0812">Transmembrane</keyword>
<dbReference type="FunFam" id="1.20.1070.10:FF:000368">
    <property type="entry name" value="Predicted protein"/>
    <property type="match status" value="1"/>
</dbReference>
<feature type="transmembrane region" description="Helical" evidence="6">
    <location>
        <begin position="329"/>
        <end position="346"/>
    </location>
</feature>
<comment type="caution">
    <text evidence="8">The sequence shown here is derived from an EMBL/GenBank/DDBJ whole genome shotgun (WGS) entry which is preliminary data.</text>
</comment>
<dbReference type="AlphaFoldDB" id="A0AAU9X2V5"/>
<keyword evidence="5" id="KW-0807">Transducer</keyword>
<evidence type="ECO:0000256" key="4">
    <source>
        <dbReference type="ARBA" id="ARBA00023136"/>
    </source>
</evidence>
<name>A0AAU9X2V5_9CNID</name>
<reference evidence="8 9" key="1">
    <citation type="submission" date="2022-05" db="EMBL/GenBank/DDBJ databases">
        <authorList>
            <consortium name="Genoscope - CEA"/>
            <person name="William W."/>
        </authorList>
    </citation>
    <scope>NUCLEOTIDE SEQUENCE [LARGE SCALE GENOMIC DNA]</scope>
</reference>
<feature type="transmembrane region" description="Helical" evidence="6">
    <location>
        <begin position="12"/>
        <end position="36"/>
    </location>
</feature>
<dbReference type="SUPFAM" id="SSF81321">
    <property type="entry name" value="Family A G protein-coupled receptor-like"/>
    <property type="match status" value="2"/>
</dbReference>
<evidence type="ECO:0000259" key="7">
    <source>
        <dbReference type="PROSITE" id="PS50262"/>
    </source>
</evidence>
<dbReference type="Pfam" id="PF00001">
    <property type="entry name" value="7tm_1"/>
    <property type="match status" value="2"/>
</dbReference>
<feature type="transmembrane region" description="Helical" evidence="6">
    <location>
        <begin position="172"/>
        <end position="197"/>
    </location>
</feature>
<dbReference type="PRINTS" id="PR00237">
    <property type="entry name" value="GPCRRHODOPSN"/>
</dbReference>
<dbReference type="Proteomes" id="UP001159428">
    <property type="component" value="Unassembled WGS sequence"/>
</dbReference>
<feature type="transmembrane region" description="Helical" evidence="6">
    <location>
        <begin position="509"/>
        <end position="532"/>
    </location>
</feature>
<comment type="similarity">
    <text evidence="5">Belongs to the G-protein coupled receptor 1 family.</text>
</comment>
<feature type="transmembrane region" description="Helical" evidence="6">
    <location>
        <begin position="85"/>
        <end position="107"/>
    </location>
</feature>
<dbReference type="PROSITE" id="PS00237">
    <property type="entry name" value="G_PROTEIN_RECEP_F1_1"/>
    <property type="match status" value="2"/>
</dbReference>
<keyword evidence="5" id="KW-0675">Receptor</keyword>
<feature type="transmembrane region" description="Helical" evidence="6">
    <location>
        <begin position="48"/>
        <end position="73"/>
    </location>
</feature>
<feature type="transmembrane region" description="Helical" evidence="6">
    <location>
        <begin position="425"/>
        <end position="446"/>
    </location>
</feature>
<gene>
    <name evidence="8" type="ORF">PMEA_00015467</name>
</gene>
<dbReference type="Gene3D" id="1.20.1070.10">
    <property type="entry name" value="Rhodopsin 7-helix transmembrane proteins"/>
    <property type="match status" value="2"/>
</dbReference>
<feature type="transmembrane region" description="Helical" evidence="6">
    <location>
        <begin position="601"/>
        <end position="619"/>
    </location>
</feature>
<feature type="transmembrane region" description="Helical" evidence="6">
    <location>
        <begin position="271"/>
        <end position="293"/>
    </location>
</feature>
<dbReference type="GO" id="GO:0016020">
    <property type="term" value="C:membrane"/>
    <property type="evidence" value="ECO:0007669"/>
    <property type="project" value="UniProtKB-SubCell"/>
</dbReference>
<dbReference type="EMBL" id="CALNXJ010000028">
    <property type="protein sequence ID" value="CAH3134441.1"/>
    <property type="molecule type" value="Genomic_DNA"/>
</dbReference>
<feature type="transmembrane region" description="Helical" evidence="6">
    <location>
        <begin position="466"/>
        <end position="489"/>
    </location>
</feature>
<evidence type="ECO:0000313" key="9">
    <source>
        <dbReference type="Proteomes" id="UP001159428"/>
    </source>
</evidence>
<feature type="domain" description="G-protein coupled receptors family 1 profile" evidence="7">
    <location>
        <begin position="28"/>
        <end position="290"/>
    </location>
</feature>
<dbReference type="PANTHER" id="PTHR45698">
    <property type="entry name" value="TRACE AMINE-ASSOCIATED RECEPTOR 19N-RELATED"/>
    <property type="match status" value="1"/>
</dbReference>
<feature type="transmembrane region" description="Helical" evidence="6">
    <location>
        <begin position="552"/>
        <end position="580"/>
    </location>
</feature>
<evidence type="ECO:0000256" key="3">
    <source>
        <dbReference type="ARBA" id="ARBA00022989"/>
    </source>
</evidence>
<proteinExistence type="inferred from homology"/>
<feature type="transmembrane region" description="Helical" evidence="6">
    <location>
        <begin position="128"/>
        <end position="152"/>
    </location>
</feature>
<protein>
    <recommendedName>
        <fullName evidence="7">G-protein coupled receptors family 1 profile domain-containing protein</fullName>
    </recommendedName>
</protein>
<dbReference type="CDD" id="cd00637">
    <property type="entry name" value="7tm_classA_rhodopsin-like"/>
    <property type="match status" value="2"/>
</dbReference>
<accession>A0AAU9X2V5</accession>
<evidence type="ECO:0000256" key="1">
    <source>
        <dbReference type="ARBA" id="ARBA00004370"/>
    </source>
</evidence>
<keyword evidence="5" id="KW-0297">G-protein coupled receptor</keyword>
<dbReference type="InterPro" id="IPR000276">
    <property type="entry name" value="GPCR_Rhodpsn"/>
</dbReference>
<feature type="transmembrane region" description="Helical" evidence="6">
    <location>
        <begin position="239"/>
        <end position="259"/>
    </location>
</feature>
<comment type="subcellular location">
    <subcellularLocation>
        <location evidence="1">Membrane</location>
    </subcellularLocation>
</comment>
<dbReference type="PROSITE" id="PS50262">
    <property type="entry name" value="G_PROTEIN_RECEP_F1_2"/>
    <property type="match status" value="2"/>
</dbReference>
<dbReference type="GO" id="GO:0004930">
    <property type="term" value="F:G protein-coupled receptor activity"/>
    <property type="evidence" value="ECO:0007669"/>
    <property type="project" value="UniProtKB-KW"/>
</dbReference>
<dbReference type="PANTHER" id="PTHR45698:SF1">
    <property type="entry name" value="TRACE AMINE-ASSOCIATED RECEPTOR 13C-LIKE"/>
    <property type="match status" value="1"/>
</dbReference>
<evidence type="ECO:0000313" key="8">
    <source>
        <dbReference type="EMBL" id="CAH3134441.1"/>
    </source>
</evidence>
<keyword evidence="4 6" id="KW-0472">Membrane</keyword>